<keyword evidence="2" id="KW-1185">Reference proteome</keyword>
<dbReference type="Proteomes" id="UP000005723">
    <property type="component" value="Unassembled WGS sequence"/>
</dbReference>
<comment type="caution">
    <text evidence="1">The sequence shown here is derived from an EMBL/GenBank/DDBJ whole genome shotgun (WGS) entry which is preliminary data.</text>
</comment>
<dbReference type="AlphaFoldDB" id="D4DWH4"/>
<accession>D4DWH4</accession>
<organism evidence="1 2">
    <name type="scientific">Serratia odorifera DSM 4582</name>
    <dbReference type="NCBI Taxonomy" id="667129"/>
    <lineage>
        <taxon>Bacteria</taxon>
        <taxon>Pseudomonadati</taxon>
        <taxon>Pseudomonadota</taxon>
        <taxon>Gammaproteobacteria</taxon>
        <taxon>Enterobacterales</taxon>
        <taxon>Yersiniaceae</taxon>
        <taxon>Serratia</taxon>
    </lineage>
</organism>
<dbReference type="HOGENOM" id="CLU_3316848_0_0_6"/>
<dbReference type="STRING" id="667129.HMPREF0758_0274"/>
<dbReference type="EMBL" id="ADBY01000012">
    <property type="protein sequence ID" value="EFE98229.1"/>
    <property type="molecule type" value="Genomic_DNA"/>
</dbReference>
<proteinExistence type="predicted"/>
<gene>
    <name evidence="1" type="ORF">HMPREF0758_0274</name>
</gene>
<reference evidence="1 2" key="1">
    <citation type="submission" date="2010-01" db="EMBL/GenBank/DDBJ databases">
        <authorList>
            <person name="Muzny D."/>
            <person name="Qin X."/>
            <person name="Deng J."/>
            <person name="Jiang H."/>
            <person name="Liu Y."/>
            <person name="Qu J."/>
            <person name="Song X.-Z."/>
            <person name="Zhang L."/>
            <person name="Thornton R."/>
            <person name="Coyle M."/>
            <person name="Francisco L."/>
            <person name="Jackson L."/>
            <person name="Javaid M."/>
            <person name="Korchina V."/>
            <person name="Kovar C."/>
            <person name="Mata R."/>
            <person name="Mathew T."/>
            <person name="Ngo R."/>
            <person name="Nguyen L."/>
            <person name="Nguyen N."/>
            <person name="Okwuonu G."/>
            <person name="Ongeri F."/>
            <person name="Pham C."/>
            <person name="Simmons D."/>
            <person name="Wilczek-Boney K."/>
            <person name="Hale W."/>
            <person name="Jakkamsetti A."/>
            <person name="Pham P."/>
            <person name="Ruth R."/>
            <person name="San Lucas F."/>
            <person name="Warren J."/>
            <person name="Zhang J."/>
            <person name="Zhao Z."/>
            <person name="Zhou C."/>
            <person name="Zhu D."/>
            <person name="Lee S."/>
            <person name="Bess C."/>
            <person name="Blankenburg K."/>
            <person name="Forbes L."/>
            <person name="Fu Q."/>
            <person name="Gubbala S."/>
            <person name="Hirani K."/>
            <person name="Jayaseelan J.C."/>
            <person name="Lara F."/>
            <person name="Munidasa M."/>
            <person name="Palculict T."/>
            <person name="Patil S."/>
            <person name="Pu L.-L."/>
            <person name="Saada N."/>
            <person name="Tang L."/>
            <person name="Weissenberger G."/>
            <person name="Zhu Y."/>
            <person name="Hemphill L."/>
            <person name="Shang Y."/>
            <person name="Youmans B."/>
            <person name="Ayvaz T."/>
            <person name="Ross M."/>
            <person name="Santibanez J."/>
            <person name="Aqrawi P."/>
            <person name="Gross S."/>
            <person name="Joshi V."/>
            <person name="Fowler G."/>
            <person name="Nazareth L."/>
            <person name="Reid J."/>
            <person name="Worley K."/>
            <person name="Petrosino J."/>
            <person name="Highlander S."/>
            <person name="Gibbs R."/>
        </authorList>
    </citation>
    <scope>NUCLEOTIDE SEQUENCE [LARGE SCALE GENOMIC DNA]</scope>
    <source>
        <strain evidence="1 2">DSM 4582</strain>
    </source>
</reference>
<evidence type="ECO:0000313" key="2">
    <source>
        <dbReference type="Proteomes" id="UP000005723"/>
    </source>
</evidence>
<sequence>MNRQTFIFSIVDVLNASDDAWSSYPCMRKPRRCVALVMQ</sequence>
<protein>
    <submittedName>
        <fullName evidence="1">Uncharacterized protein</fullName>
    </submittedName>
</protein>
<name>D4DWH4_SEROD</name>
<evidence type="ECO:0000313" key="1">
    <source>
        <dbReference type="EMBL" id="EFE98229.1"/>
    </source>
</evidence>